<dbReference type="EMBL" id="AK370593">
    <property type="protein sequence ID" value="BAK01792.1"/>
    <property type="molecule type" value="mRNA"/>
</dbReference>
<feature type="compositionally biased region" description="Low complexity" evidence="1">
    <location>
        <begin position="46"/>
        <end position="58"/>
    </location>
</feature>
<feature type="region of interest" description="Disordered" evidence="1">
    <location>
        <begin position="172"/>
        <end position="213"/>
    </location>
</feature>
<feature type="compositionally biased region" description="Basic residues" evidence="1">
    <location>
        <begin position="60"/>
        <end position="107"/>
    </location>
</feature>
<feature type="compositionally biased region" description="Basic residues" evidence="1">
    <location>
        <begin position="417"/>
        <end position="434"/>
    </location>
</feature>
<feature type="compositionally biased region" description="Low complexity" evidence="1">
    <location>
        <begin position="192"/>
        <end position="213"/>
    </location>
</feature>
<organism evidence="2">
    <name type="scientific">Hordeum vulgare subsp. vulgare</name>
    <name type="common">Domesticated barley</name>
    <dbReference type="NCBI Taxonomy" id="112509"/>
    <lineage>
        <taxon>Eukaryota</taxon>
        <taxon>Viridiplantae</taxon>
        <taxon>Streptophyta</taxon>
        <taxon>Embryophyta</taxon>
        <taxon>Tracheophyta</taxon>
        <taxon>Spermatophyta</taxon>
        <taxon>Magnoliopsida</taxon>
        <taxon>Liliopsida</taxon>
        <taxon>Poales</taxon>
        <taxon>Poaceae</taxon>
        <taxon>BOP clade</taxon>
        <taxon>Pooideae</taxon>
        <taxon>Triticodae</taxon>
        <taxon>Triticeae</taxon>
        <taxon>Hordeinae</taxon>
        <taxon>Hordeum</taxon>
    </lineage>
</organism>
<protein>
    <submittedName>
        <fullName evidence="2">Predicted protein</fullName>
    </submittedName>
</protein>
<sequence>PACHTHTLPRLHLQRCCRAVRADCGGTGERLSHGEGPRAGAAHAVPGPRRAAHGALAPPRRPRLRGHLRQHRRGPRARARRHGARRRRCAARHPPRLHPRRAGRRRGPQGPQQAHRRLLAPHAGLPGDARRGHGGCGAAQGEVARRRRQHGLVLQGRQAARHPGRLLLAGLRGLPRHHAQDPPADSGRRAQRQGMAGAGRDAAAGPGDAAAAHVAHVVEQRRRARRAAHHLPTRVPEQQVERPRRDGRLQLVPGGGGRRVQALPQHPAHRPALRRQGVPEARGQLPAGGREVPEMAGRAARRLRRLRGLRQHGHLRPAPVPGAGGRAGAHRPAVPVGGAPGLHPRPEQGVARRVQPARRRHGHDRQLVLPAAGPGAPRGGVLRVALRVELDHGGGEERRAGPVLALLLRAVPGPELRHRRVADRPRRVPRRGRHREQGGGEEQGGGGNRRRRDQEEGVLAQGHGVPVHRRGRLVAEEFQEVHRPAESVSQRRARVAGVVVDASGQSSYYKKIARSVELFYSLRSKITVLFWDGGSTSSTATMALGMMFANGMIHLLVLSPSKYNIQWNA</sequence>
<feature type="region of interest" description="Disordered" evidence="1">
    <location>
        <begin position="224"/>
        <end position="243"/>
    </location>
</feature>
<evidence type="ECO:0000313" key="2">
    <source>
        <dbReference type="EMBL" id="BAK01792.1"/>
    </source>
</evidence>
<feature type="region of interest" description="Disordered" evidence="1">
    <location>
        <begin position="28"/>
        <end position="143"/>
    </location>
</feature>
<dbReference type="AlphaFoldDB" id="F2E370"/>
<name>F2E370_HORVV</name>
<feature type="region of interest" description="Disordered" evidence="1">
    <location>
        <begin position="313"/>
        <end position="377"/>
    </location>
</feature>
<feature type="compositionally biased region" description="Low complexity" evidence="1">
    <location>
        <begin position="367"/>
        <end position="377"/>
    </location>
</feature>
<accession>F2E370</accession>
<feature type="non-terminal residue" evidence="2">
    <location>
        <position position="1"/>
    </location>
</feature>
<proteinExistence type="evidence at transcript level"/>
<feature type="region of interest" description="Disordered" evidence="1">
    <location>
        <begin position="417"/>
        <end position="463"/>
    </location>
</feature>
<evidence type="ECO:0000256" key="1">
    <source>
        <dbReference type="SAM" id="MobiDB-lite"/>
    </source>
</evidence>
<reference evidence="2" key="1">
    <citation type="journal article" date="2011" name="Plant Physiol.">
        <title>Comprehensive sequence analysis of 24,783 barley full-length cDNAs derived from 12 clone libraries.</title>
        <authorList>
            <person name="Matsumoto T."/>
            <person name="Tanaka T."/>
            <person name="Sakai H."/>
            <person name="Amano N."/>
            <person name="Kanamori H."/>
            <person name="Kurita K."/>
            <person name="Kikuta A."/>
            <person name="Kamiya K."/>
            <person name="Yamamoto M."/>
            <person name="Ikawa H."/>
            <person name="Fujii N."/>
            <person name="Hori K."/>
            <person name="Itoh T."/>
            <person name="Sato K."/>
        </authorList>
    </citation>
    <scope>NUCLEOTIDE SEQUENCE</scope>
    <source>
        <tissue evidence="2">Shoot and root</tissue>
    </source>
</reference>